<gene>
    <name evidence="11" type="primary">LOC114339218</name>
</gene>
<keyword evidence="2" id="KW-0479">Metal-binding</keyword>
<dbReference type="GO" id="GO:0016020">
    <property type="term" value="C:membrane"/>
    <property type="evidence" value="ECO:0007669"/>
    <property type="project" value="TreeGrafter"/>
</dbReference>
<evidence type="ECO:0000256" key="7">
    <source>
        <dbReference type="SAM" id="Phobius"/>
    </source>
</evidence>
<evidence type="ECO:0000256" key="3">
    <source>
        <dbReference type="ARBA" id="ARBA00022964"/>
    </source>
</evidence>
<protein>
    <submittedName>
        <fullName evidence="11">2-oxoglutarate and iron-dependent oxygenase domain-containing protein 3-like</fullName>
    </submittedName>
</protein>
<keyword evidence="3" id="KW-0223">Dioxygenase</keyword>
<dbReference type="InterPro" id="IPR005123">
    <property type="entry name" value="Oxoglu/Fe-dep_dioxygenase_dom"/>
</dbReference>
<accession>A0A6P7GPE2</accession>
<feature type="region of interest" description="Disordered" evidence="6">
    <location>
        <begin position="1"/>
        <end position="48"/>
    </location>
</feature>
<reference evidence="9" key="2">
    <citation type="submission" date="2025-05" db="UniProtKB">
        <authorList>
            <consortium name="EnsemblMetazoa"/>
        </authorList>
    </citation>
    <scope>IDENTIFICATION</scope>
</reference>
<comment type="cofactor">
    <cofactor evidence="1">
        <name>L-ascorbate</name>
        <dbReference type="ChEBI" id="CHEBI:38290"/>
    </cofactor>
</comment>
<name>A0A6P7GPE2_DIAVI</name>
<dbReference type="AlphaFoldDB" id="A0A6P7GPE2"/>
<keyword evidence="7" id="KW-0472">Membrane</keyword>
<dbReference type="InParanoid" id="A0A6P7GPE2"/>
<keyword evidence="7" id="KW-1133">Transmembrane helix</keyword>
<dbReference type="GO" id="GO:0005506">
    <property type="term" value="F:iron ion binding"/>
    <property type="evidence" value="ECO:0007669"/>
    <property type="project" value="InterPro"/>
</dbReference>
<dbReference type="PANTHER" id="PTHR14650:SF1">
    <property type="entry name" value="2-OXOGLUTARATE AND IRON-DEPENDENT OXYGENASE DOMAIN-CONTAINING PROTEIN 3"/>
    <property type="match status" value="1"/>
</dbReference>
<dbReference type="GO" id="GO:0051213">
    <property type="term" value="F:dioxygenase activity"/>
    <property type="evidence" value="ECO:0007669"/>
    <property type="project" value="UniProtKB-KW"/>
</dbReference>
<evidence type="ECO:0000256" key="1">
    <source>
        <dbReference type="ARBA" id="ARBA00001961"/>
    </source>
</evidence>
<evidence type="ECO:0000256" key="6">
    <source>
        <dbReference type="SAM" id="MobiDB-lite"/>
    </source>
</evidence>
<feature type="domain" description="Fe2OG dioxygenase" evidence="8">
    <location>
        <begin position="218"/>
        <end position="321"/>
    </location>
</feature>
<dbReference type="InterPro" id="IPR006620">
    <property type="entry name" value="Pro_4_hyd_alph"/>
</dbReference>
<evidence type="ECO:0000259" key="8">
    <source>
        <dbReference type="PROSITE" id="PS51471"/>
    </source>
</evidence>
<organism evidence="11">
    <name type="scientific">Diabrotica virgifera virgifera</name>
    <name type="common">western corn rootworm</name>
    <dbReference type="NCBI Taxonomy" id="50390"/>
    <lineage>
        <taxon>Eukaryota</taxon>
        <taxon>Metazoa</taxon>
        <taxon>Ecdysozoa</taxon>
        <taxon>Arthropoda</taxon>
        <taxon>Hexapoda</taxon>
        <taxon>Insecta</taxon>
        <taxon>Pterygota</taxon>
        <taxon>Neoptera</taxon>
        <taxon>Endopterygota</taxon>
        <taxon>Coleoptera</taxon>
        <taxon>Polyphaga</taxon>
        <taxon>Cucujiformia</taxon>
        <taxon>Chrysomeloidea</taxon>
        <taxon>Chrysomelidae</taxon>
        <taxon>Galerucinae</taxon>
        <taxon>Diabroticina</taxon>
        <taxon>Diabroticites</taxon>
        <taxon>Diabrotica</taxon>
    </lineage>
</organism>
<dbReference type="Gene3D" id="2.60.120.620">
    <property type="entry name" value="q2cbj1_9rhob like domain"/>
    <property type="match status" value="1"/>
</dbReference>
<dbReference type="Pfam" id="PF13640">
    <property type="entry name" value="2OG-FeII_Oxy_3"/>
    <property type="match status" value="1"/>
</dbReference>
<dbReference type="InterPro" id="IPR044862">
    <property type="entry name" value="Pro_4_hyd_alph_FE2OG_OXY"/>
</dbReference>
<dbReference type="Proteomes" id="UP001652700">
    <property type="component" value="Unplaced"/>
</dbReference>
<evidence type="ECO:0000256" key="2">
    <source>
        <dbReference type="ARBA" id="ARBA00022723"/>
    </source>
</evidence>
<feature type="transmembrane region" description="Helical" evidence="7">
    <location>
        <begin position="58"/>
        <end position="76"/>
    </location>
</feature>
<keyword evidence="4" id="KW-0560">Oxidoreductase</keyword>
<feature type="compositionally biased region" description="Basic and acidic residues" evidence="6">
    <location>
        <begin position="24"/>
        <end position="46"/>
    </location>
</feature>
<evidence type="ECO:0000313" key="10">
    <source>
        <dbReference type="Proteomes" id="UP001652700"/>
    </source>
</evidence>
<dbReference type="PANTHER" id="PTHR14650">
    <property type="entry name" value="PROLYL HYDROXYLASE-RELATED"/>
    <property type="match status" value="1"/>
</dbReference>
<dbReference type="OrthoDB" id="427071at2759"/>
<dbReference type="EnsemblMetazoa" id="XM_028289839.2">
    <property type="protein sequence ID" value="XP_028145640.1"/>
    <property type="gene ID" value="LOC114339218"/>
</dbReference>
<keyword evidence="5" id="KW-0408">Iron</keyword>
<dbReference type="GeneID" id="114339218"/>
<evidence type="ECO:0000313" key="9">
    <source>
        <dbReference type="EnsemblMetazoa" id="XP_028145640.1"/>
    </source>
</evidence>
<evidence type="ECO:0000256" key="5">
    <source>
        <dbReference type="ARBA" id="ARBA00023004"/>
    </source>
</evidence>
<sequence>MTSTTVTKRHREKNSAKATSQENWKGKAKDEITDKKDKESQPKDFKYGPLPRFPSQRVWSRGVMIIGVLVYLWYFSKSTNETVLAKQNTVYNRRSQVVECGPEFVEDIKQYKSCIPEKCGRFVSDKIVTDQEADILLRLAVRIMAQGGSSGGASIIDLHTGALSYKDRFINIYEQSGSKNILTESERTIYHLVRSKIQEAIAQNFGIQADSLYLTYPTFFSRLTNVDPKTRHDEYWHEHIDKRTYESFHYTSLLYLNDYGKDFKGGRFIFQDNIAKPTKNVTVEPRKGRVSMFTSGSENPHFVERVEEGMRFAITVSFTCDKTKAISDPGV</sequence>
<evidence type="ECO:0000256" key="4">
    <source>
        <dbReference type="ARBA" id="ARBA00023002"/>
    </source>
</evidence>
<dbReference type="PROSITE" id="PS51471">
    <property type="entry name" value="FE2OG_OXY"/>
    <property type="match status" value="1"/>
</dbReference>
<dbReference type="GO" id="GO:0016705">
    <property type="term" value="F:oxidoreductase activity, acting on paired donors, with incorporation or reduction of molecular oxygen"/>
    <property type="evidence" value="ECO:0007669"/>
    <property type="project" value="InterPro"/>
</dbReference>
<dbReference type="InterPro" id="IPR039210">
    <property type="entry name" value="OGFOD3"/>
</dbReference>
<dbReference type="GO" id="GO:0031418">
    <property type="term" value="F:L-ascorbic acid binding"/>
    <property type="evidence" value="ECO:0007669"/>
    <property type="project" value="InterPro"/>
</dbReference>
<evidence type="ECO:0000313" key="11">
    <source>
        <dbReference type="RefSeq" id="XP_028145640.1"/>
    </source>
</evidence>
<dbReference type="KEGG" id="dvv:114339218"/>
<dbReference type="RefSeq" id="XP_028145640.1">
    <property type="nucleotide sequence ID" value="XM_028289839.1"/>
</dbReference>
<reference evidence="11" key="1">
    <citation type="submission" date="2025-04" db="UniProtKB">
        <authorList>
            <consortium name="RefSeq"/>
        </authorList>
    </citation>
    <scope>IDENTIFICATION</scope>
    <source>
        <tissue evidence="11">Whole insect</tissue>
    </source>
</reference>
<keyword evidence="7" id="KW-0812">Transmembrane</keyword>
<dbReference type="SMART" id="SM00702">
    <property type="entry name" value="P4Hc"/>
    <property type="match status" value="1"/>
</dbReference>
<proteinExistence type="predicted"/>
<keyword evidence="10" id="KW-1185">Reference proteome</keyword>